<dbReference type="Gene3D" id="3.20.20.140">
    <property type="entry name" value="Metal-dependent hydrolases"/>
    <property type="match status" value="1"/>
</dbReference>
<dbReference type="CDD" id="cd01298">
    <property type="entry name" value="ATZ_TRZ_like"/>
    <property type="match status" value="1"/>
</dbReference>
<evidence type="ECO:0000313" key="5">
    <source>
        <dbReference type="EMBL" id="KKN95964.1"/>
    </source>
</evidence>
<sequence>MMQSELPMTALPEEIDLLISPRWLVPVVPAGLVLEDHALIVHQGRILAILPVSATLDLKVRERRELPSHLLIPGLINAHGHAAMSLFKGMADDLPLMTWLTDHIWPAESRWVSDEFIRCGTQLAIAEMLRGGTTCFADMYFYPEIAARVAVECGIRAQIAFPVIDHPIPGAKSSDEGITKGLHLHDELKHSQLVNVSFGPHAPYTVADATLLRIRTLADELDLPIHMHIHETAFEIEESVKQFGMRPLERLRQLNLLTPRLQAVHMTQVSDEDIAVLAELGVSVIHCPESNLKLASGFCPVQHLLDAGINVALGTDGAASNNDLDMLGEMRTAALLAKGVSGQPTSVDAHTALRMSTLNGAQALCLGEETGSLEVGKAADMIAVDLSGVAQQPVHNPVSQLLYTCTAAQVSDVWVAGQEKVRSGKLTHIDQAALLSEAQEWARQIQRGNQDDT</sequence>
<dbReference type="InterPro" id="IPR011059">
    <property type="entry name" value="Metal-dep_hydrolase_composite"/>
</dbReference>
<proteinExistence type="inferred from homology"/>
<evidence type="ECO:0000256" key="1">
    <source>
        <dbReference type="ARBA" id="ARBA00022723"/>
    </source>
</evidence>
<dbReference type="SUPFAM" id="SSF51556">
    <property type="entry name" value="Metallo-dependent hydrolases"/>
    <property type="match status" value="1"/>
</dbReference>
<dbReference type="PANTHER" id="PTHR43794">
    <property type="entry name" value="AMINOHYDROLASE SSNA-RELATED"/>
    <property type="match status" value="1"/>
</dbReference>
<dbReference type="GO" id="GO:0016814">
    <property type="term" value="F:hydrolase activity, acting on carbon-nitrogen (but not peptide) bonds, in cyclic amidines"/>
    <property type="evidence" value="ECO:0007669"/>
    <property type="project" value="UniProtKB-ARBA"/>
</dbReference>
<accession>A0A0F9UW42</accession>
<dbReference type="AlphaFoldDB" id="A0A0F9UW42"/>
<dbReference type="PANTHER" id="PTHR43794:SF11">
    <property type="entry name" value="AMIDOHYDROLASE-RELATED DOMAIN-CONTAINING PROTEIN"/>
    <property type="match status" value="1"/>
</dbReference>
<dbReference type="InterPro" id="IPR050287">
    <property type="entry name" value="MTA/SAH_deaminase"/>
</dbReference>
<dbReference type="SUPFAM" id="SSF51338">
    <property type="entry name" value="Composite domain of metallo-dependent hydrolases"/>
    <property type="match status" value="1"/>
</dbReference>
<organism evidence="5">
    <name type="scientific">marine sediment metagenome</name>
    <dbReference type="NCBI Taxonomy" id="412755"/>
    <lineage>
        <taxon>unclassified sequences</taxon>
        <taxon>metagenomes</taxon>
        <taxon>ecological metagenomes</taxon>
    </lineage>
</organism>
<evidence type="ECO:0000256" key="2">
    <source>
        <dbReference type="ARBA" id="ARBA00022801"/>
    </source>
</evidence>
<evidence type="ECO:0000256" key="3">
    <source>
        <dbReference type="ARBA" id="ARBA00022833"/>
    </source>
</evidence>
<comment type="caution">
    <text evidence="5">The sequence shown here is derived from an EMBL/GenBank/DDBJ whole genome shotgun (WGS) entry which is preliminary data.</text>
</comment>
<dbReference type="EMBL" id="LAZR01000067">
    <property type="protein sequence ID" value="KKN95964.1"/>
    <property type="molecule type" value="Genomic_DNA"/>
</dbReference>
<dbReference type="FunFam" id="3.20.20.140:FF:000014">
    <property type="entry name" value="5-methylthioadenosine/S-adenosylhomocysteine deaminase"/>
    <property type="match status" value="1"/>
</dbReference>
<evidence type="ECO:0000259" key="4">
    <source>
        <dbReference type="Pfam" id="PF01979"/>
    </source>
</evidence>
<name>A0A0F9UW42_9ZZZZ</name>
<keyword evidence="3" id="KW-0862">Zinc</keyword>
<feature type="domain" description="Amidohydrolase-related" evidence="4">
    <location>
        <begin position="71"/>
        <end position="418"/>
    </location>
</feature>
<dbReference type="InterPro" id="IPR006680">
    <property type="entry name" value="Amidohydro-rel"/>
</dbReference>
<gene>
    <name evidence="5" type="ORF">LCGC14_0171990</name>
</gene>
<dbReference type="Gene3D" id="2.30.40.10">
    <property type="entry name" value="Urease, subunit C, domain 1"/>
    <property type="match status" value="1"/>
</dbReference>
<dbReference type="InterPro" id="IPR023512">
    <property type="entry name" value="Deaminase_MtaD/DadD"/>
</dbReference>
<dbReference type="GO" id="GO:0046872">
    <property type="term" value="F:metal ion binding"/>
    <property type="evidence" value="ECO:0007669"/>
    <property type="project" value="UniProtKB-KW"/>
</dbReference>
<dbReference type="HAMAP" id="MF_01281">
    <property type="entry name" value="MTA_SAH_deamin"/>
    <property type="match status" value="1"/>
</dbReference>
<reference evidence="5" key="1">
    <citation type="journal article" date="2015" name="Nature">
        <title>Complex archaea that bridge the gap between prokaryotes and eukaryotes.</title>
        <authorList>
            <person name="Spang A."/>
            <person name="Saw J.H."/>
            <person name="Jorgensen S.L."/>
            <person name="Zaremba-Niedzwiedzka K."/>
            <person name="Martijn J."/>
            <person name="Lind A.E."/>
            <person name="van Eijk R."/>
            <person name="Schleper C."/>
            <person name="Guy L."/>
            <person name="Ettema T.J."/>
        </authorList>
    </citation>
    <scope>NUCLEOTIDE SEQUENCE</scope>
</reference>
<dbReference type="GO" id="GO:0019239">
    <property type="term" value="F:deaminase activity"/>
    <property type="evidence" value="ECO:0007669"/>
    <property type="project" value="InterPro"/>
</dbReference>
<protein>
    <recommendedName>
        <fullName evidence="4">Amidohydrolase-related domain-containing protein</fullName>
    </recommendedName>
</protein>
<dbReference type="NCBIfam" id="NF006549">
    <property type="entry name" value="PRK09045.1"/>
    <property type="match status" value="1"/>
</dbReference>
<dbReference type="InterPro" id="IPR032466">
    <property type="entry name" value="Metal_Hydrolase"/>
</dbReference>
<keyword evidence="2" id="KW-0378">Hydrolase</keyword>
<keyword evidence="1" id="KW-0479">Metal-binding</keyword>
<dbReference type="Pfam" id="PF01979">
    <property type="entry name" value="Amidohydro_1"/>
    <property type="match status" value="1"/>
</dbReference>